<name>A0A0H3ZTF7_9VIBR</name>
<dbReference type="EMBL" id="KP795523">
    <property type="protein sequence ID" value="AKN37154.1"/>
    <property type="molecule type" value="Genomic_DNA"/>
</dbReference>
<sequence length="45" mass="4931">MTKSTAKTTPCKKTAIGNEIKNASVVSDIPFPSRTVKDRFCKSRS</sequence>
<dbReference type="AlphaFoldDB" id="A0A0H3ZTF7"/>
<organism evidence="1">
    <name type="scientific">Vibrio genomosp. F6</name>
    <dbReference type="NCBI Taxonomy" id="723172"/>
    <lineage>
        <taxon>Bacteria</taxon>
        <taxon>Pseudomonadati</taxon>
        <taxon>Pseudomonadota</taxon>
        <taxon>Gammaproteobacteria</taxon>
        <taxon>Vibrionales</taxon>
        <taxon>Vibrionaceae</taxon>
        <taxon>Vibrio</taxon>
    </lineage>
</organism>
<reference evidence="1" key="1">
    <citation type="journal article" date="2015" name="MBio">
        <title>Eco-Evolutionary Dynamics of Episomes among Ecologically Cohesive Bacterial Populations.</title>
        <authorList>
            <person name="Xue H."/>
            <person name="Cordero O.X."/>
            <person name="Camas F.M."/>
            <person name="Trimble W."/>
            <person name="Meyer F."/>
            <person name="Guglielmini J."/>
            <person name="Rocha E.P."/>
            <person name="Polz M.F."/>
        </authorList>
    </citation>
    <scope>NUCLEOTIDE SEQUENCE</scope>
    <source>
        <strain evidence="1">FF_146</strain>
    </source>
</reference>
<evidence type="ECO:0000313" key="1">
    <source>
        <dbReference type="EMBL" id="AKN37154.1"/>
    </source>
</evidence>
<proteinExistence type="predicted"/>
<accession>A0A0H3ZTF7</accession>
<protein>
    <submittedName>
        <fullName evidence="1">Uncharacterized protein</fullName>
    </submittedName>
</protein>